<evidence type="ECO:0000313" key="2">
    <source>
        <dbReference type="Proteomes" id="UP000814128"/>
    </source>
</evidence>
<evidence type="ECO:0000313" key="1">
    <source>
        <dbReference type="EMBL" id="KAI0033130.1"/>
    </source>
</evidence>
<dbReference type="EMBL" id="MU273527">
    <property type="protein sequence ID" value="KAI0033130.1"/>
    <property type="molecule type" value="Genomic_DNA"/>
</dbReference>
<sequence length="716" mass="76253">MEDTSRYHSRNGDNVPLVSLFPKQQSSTSDTMPPFISFDFTLRASKSRCIGILPVLPALITCLVVGGLAAALLAWPFSRRISPSALSASTPFSGAVVADERLQSNGLLPLITSFAGEAGQSGTTLYVLIISSVAVHVVSFATPFVLAVFGYWLAYLWIRNQHLENTRALPTPQQYGLLFELCSQSGLLNVYAAVKHLIIGRKNKAGVPAMLPLALGGVVCFVLINLALTLSDLWLHAVSSAVPFNATSPLNPLLLPSVGYKINTTLCPGPETLTEDTSNPSADLYGNCQSLKAGRLIPNTTLGQPVEIGDVAVLLPLNPPRGVNNLTFPSFGIQSQCTPTTDCRTSLLSENASVCPSFVPPYNLSSDITITSQEAGTDASINLRVDQFNLSTRAIVFNGGNEDGYSFDSKLNPTGARVSLFPPKSAFPDADPLSGSRSATDFASQGIYGVLMPTVDNPDGGGDPLTFFIAECEIALYDVVVSYNSSNGTSSFELSSTSLSDFNTTSALLAALDPSYQNIFYPSLTAALLNPVSTLPVDAFIDALSRNLSITTLSMVVPLLESDRATGGECVTPLNLSRYPLAPLFTVATLLALYALLALVLSTAPLVLPASAIVPGECDPSARRGTHATAVELAQRRLFEPATVVADRFAVECPPELTSLRGSGASAVTLEDLSDTMRVGVGFRSHGDVDRDGLEEDEDLRRQHRMFVLDVIRNHK</sequence>
<name>A0ACB8QN80_9AGAM</name>
<keyword evidence="2" id="KW-1185">Reference proteome</keyword>
<organism evidence="1 2">
    <name type="scientific">Vararia minispora EC-137</name>
    <dbReference type="NCBI Taxonomy" id="1314806"/>
    <lineage>
        <taxon>Eukaryota</taxon>
        <taxon>Fungi</taxon>
        <taxon>Dikarya</taxon>
        <taxon>Basidiomycota</taxon>
        <taxon>Agaricomycotina</taxon>
        <taxon>Agaricomycetes</taxon>
        <taxon>Russulales</taxon>
        <taxon>Lachnocladiaceae</taxon>
        <taxon>Vararia</taxon>
    </lineage>
</organism>
<proteinExistence type="predicted"/>
<gene>
    <name evidence="1" type="ORF">K488DRAFT_85212</name>
</gene>
<accession>A0ACB8QN80</accession>
<dbReference type="Proteomes" id="UP000814128">
    <property type="component" value="Unassembled WGS sequence"/>
</dbReference>
<comment type="caution">
    <text evidence="1">The sequence shown here is derived from an EMBL/GenBank/DDBJ whole genome shotgun (WGS) entry which is preliminary data.</text>
</comment>
<reference evidence="1" key="1">
    <citation type="submission" date="2021-02" db="EMBL/GenBank/DDBJ databases">
        <authorList>
            <consortium name="DOE Joint Genome Institute"/>
            <person name="Ahrendt S."/>
            <person name="Looney B.P."/>
            <person name="Miyauchi S."/>
            <person name="Morin E."/>
            <person name="Drula E."/>
            <person name="Courty P.E."/>
            <person name="Chicoki N."/>
            <person name="Fauchery L."/>
            <person name="Kohler A."/>
            <person name="Kuo A."/>
            <person name="Labutti K."/>
            <person name="Pangilinan J."/>
            <person name="Lipzen A."/>
            <person name="Riley R."/>
            <person name="Andreopoulos W."/>
            <person name="He G."/>
            <person name="Johnson J."/>
            <person name="Barry K.W."/>
            <person name="Grigoriev I.V."/>
            <person name="Nagy L."/>
            <person name="Hibbett D."/>
            <person name="Henrissat B."/>
            <person name="Matheny P.B."/>
            <person name="Labbe J."/>
            <person name="Martin F."/>
        </authorList>
    </citation>
    <scope>NUCLEOTIDE SEQUENCE</scope>
    <source>
        <strain evidence="1">EC-137</strain>
    </source>
</reference>
<reference evidence="1" key="2">
    <citation type="journal article" date="2022" name="New Phytol.">
        <title>Evolutionary transition to the ectomycorrhizal habit in the genomes of a hyperdiverse lineage of mushroom-forming fungi.</title>
        <authorList>
            <person name="Looney B."/>
            <person name="Miyauchi S."/>
            <person name="Morin E."/>
            <person name="Drula E."/>
            <person name="Courty P.E."/>
            <person name="Kohler A."/>
            <person name="Kuo A."/>
            <person name="LaButti K."/>
            <person name="Pangilinan J."/>
            <person name="Lipzen A."/>
            <person name="Riley R."/>
            <person name="Andreopoulos W."/>
            <person name="He G."/>
            <person name="Johnson J."/>
            <person name="Nolan M."/>
            <person name="Tritt A."/>
            <person name="Barry K.W."/>
            <person name="Grigoriev I.V."/>
            <person name="Nagy L.G."/>
            <person name="Hibbett D."/>
            <person name="Henrissat B."/>
            <person name="Matheny P.B."/>
            <person name="Labbe J."/>
            <person name="Martin F.M."/>
        </authorList>
    </citation>
    <scope>NUCLEOTIDE SEQUENCE</scope>
    <source>
        <strain evidence="1">EC-137</strain>
    </source>
</reference>
<protein>
    <submittedName>
        <fullName evidence="1">Uncharacterized protein</fullName>
    </submittedName>
</protein>